<gene>
    <name evidence="1" type="ORF">WH159_09105</name>
</gene>
<keyword evidence="2" id="KW-1185">Reference proteome</keyword>
<dbReference type="EMBL" id="JBBGZA010000001">
    <property type="protein sequence ID" value="MEJ5094695.1"/>
    <property type="molecule type" value="Genomic_DNA"/>
</dbReference>
<proteinExistence type="predicted"/>
<sequence length="205" mass="23760">MDTHPARLVVIHPMYTAREYRYHLTAIDDSLVVHHHADGRFQLELRPMVKLTARGAKSYGAALRQIAADLETGYRIVIVDRDRFLADLEQLAREHASDKDRDEIERAAQIIAERTRYQMLDSLFEAPAEYLMGRYLLAARERRTKARKHEQSGLNCMYGIPTPRSEQLWHSLRHQWCSPRSNAAGRVAWENWCRANRPAMPKIAA</sequence>
<dbReference type="Proteomes" id="UP001380365">
    <property type="component" value="Unassembled WGS sequence"/>
</dbReference>
<organism evidence="1 2">
    <name type="scientific">Sphingomonas molluscorum</name>
    <dbReference type="NCBI Taxonomy" id="418184"/>
    <lineage>
        <taxon>Bacteria</taxon>
        <taxon>Pseudomonadati</taxon>
        <taxon>Pseudomonadota</taxon>
        <taxon>Alphaproteobacteria</taxon>
        <taxon>Sphingomonadales</taxon>
        <taxon>Sphingomonadaceae</taxon>
        <taxon>Sphingomonas</taxon>
    </lineage>
</organism>
<dbReference type="RefSeq" id="WP_132883575.1">
    <property type="nucleotide sequence ID" value="NZ_JBBGZA010000001.1"/>
</dbReference>
<evidence type="ECO:0000313" key="1">
    <source>
        <dbReference type="EMBL" id="MEJ5094695.1"/>
    </source>
</evidence>
<protein>
    <submittedName>
        <fullName evidence="1">Uncharacterized protein</fullName>
    </submittedName>
</protein>
<evidence type="ECO:0000313" key="2">
    <source>
        <dbReference type="Proteomes" id="UP001380365"/>
    </source>
</evidence>
<name>A0ABU8Q5D8_9SPHN</name>
<reference evidence="1 2" key="1">
    <citation type="submission" date="2023-12" db="EMBL/GenBank/DDBJ databases">
        <title>Gut-associated functions are favored during microbiome assembly across C. elegans life.</title>
        <authorList>
            <person name="Zimmermann J."/>
        </authorList>
    </citation>
    <scope>NUCLEOTIDE SEQUENCE [LARGE SCALE GENOMIC DNA]</scope>
    <source>
        <strain evidence="1 2">JUb134</strain>
    </source>
</reference>
<accession>A0ABU8Q5D8</accession>
<comment type="caution">
    <text evidence="1">The sequence shown here is derived from an EMBL/GenBank/DDBJ whole genome shotgun (WGS) entry which is preliminary data.</text>
</comment>